<keyword evidence="1" id="KW-1133">Transmembrane helix</keyword>
<evidence type="ECO:0008006" key="4">
    <source>
        <dbReference type="Google" id="ProtNLM"/>
    </source>
</evidence>
<evidence type="ECO:0000313" key="3">
    <source>
        <dbReference type="Proteomes" id="UP001447008"/>
    </source>
</evidence>
<dbReference type="RefSeq" id="WP_342675647.1">
    <property type="nucleotide sequence ID" value="NZ_JBCGCU010000001.1"/>
</dbReference>
<feature type="transmembrane region" description="Helical" evidence="1">
    <location>
        <begin position="41"/>
        <end position="58"/>
    </location>
</feature>
<keyword evidence="3" id="KW-1185">Reference proteome</keyword>
<name>A0ABU9MUW1_9GAMM</name>
<accession>A0ABU9MUW1</accession>
<organism evidence="2 3">
    <name type="scientific">Pseudoalteromonas qingdaonensis</name>
    <dbReference type="NCBI Taxonomy" id="3131913"/>
    <lineage>
        <taxon>Bacteria</taxon>
        <taxon>Pseudomonadati</taxon>
        <taxon>Pseudomonadota</taxon>
        <taxon>Gammaproteobacteria</taxon>
        <taxon>Alteromonadales</taxon>
        <taxon>Pseudoalteromonadaceae</taxon>
        <taxon>Pseudoalteromonas</taxon>
    </lineage>
</organism>
<comment type="caution">
    <text evidence="2">The sequence shown here is derived from an EMBL/GenBank/DDBJ whole genome shotgun (WGS) entry which is preliminary data.</text>
</comment>
<gene>
    <name evidence="2" type="ORF">WCN91_01450</name>
</gene>
<feature type="transmembrane region" description="Helical" evidence="1">
    <location>
        <begin position="64"/>
        <end position="81"/>
    </location>
</feature>
<keyword evidence="1" id="KW-0472">Membrane</keyword>
<dbReference type="Proteomes" id="UP001447008">
    <property type="component" value="Unassembled WGS sequence"/>
</dbReference>
<sequence>MLFASPELGQLLNTFVNWGFMMALLFNLVSYSEVSYRARSPLWLCLTINLSYLATSVIDVTYIYPFWATADLLTLAALFVVQKKREQIPALYYCAVGLALNASLHLTMYLDIDVLNNYDPWWLWTLYSVGINLNDALMIIALVVNRDFLGLCRAGRLLKTVFQRQAQG</sequence>
<evidence type="ECO:0000256" key="1">
    <source>
        <dbReference type="SAM" id="Phobius"/>
    </source>
</evidence>
<feature type="transmembrane region" description="Helical" evidence="1">
    <location>
        <begin position="90"/>
        <end position="109"/>
    </location>
</feature>
<protein>
    <recommendedName>
        <fullName evidence="4">Membrane protein triplicated sequence</fullName>
    </recommendedName>
</protein>
<feature type="transmembrane region" description="Helical" evidence="1">
    <location>
        <begin position="121"/>
        <end position="144"/>
    </location>
</feature>
<proteinExistence type="predicted"/>
<evidence type="ECO:0000313" key="2">
    <source>
        <dbReference type="EMBL" id="MEM0514116.1"/>
    </source>
</evidence>
<feature type="transmembrane region" description="Helical" evidence="1">
    <location>
        <begin position="12"/>
        <end position="29"/>
    </location>
</feature>
<keyword evidence="1" id="KW-0812">Transmembrane</keyword>
<dbReference type="EMBL" id="JBCGCU010000001">
    <property type="protein sequence ID" value="MEM0514116.1"/>
    <property type="molecule type" value="Genomic_DNA"/>
</dbReference>
<reference evidence="2 3" key="1">
    <citation type="submission" date="2024-03" db="EMBL/GenBank/DDBJ databases">
        <title>Pseudoalteromonas qingdaonensis sp. nov., isolated from the intestines of marine benthic organisms.</title>
        <authorList>
            <person name="Lin X."/>
            <person name="Fang S."/>
            <person name="Hu X."/>
        </authorList>
    </citation>
    <scope>NUCLEOTIDE SEQUENCE [LARGE SCALE GENOMIC DNA]</scope>
    <source>
        <strain evidence="2 3">YIC-827</strain>
    </source>
</reference>